<keyword evidence="2" id="KW-0472">Membrane</keyword>
<dbReference type="EMBL" id="AQGS01000958">
    <property type="protein sequence ID" value="EPS36133.1"/>
    <property type="molecule type" value="Genomic_DNA"/>
</dbReference>
<sequence>MVESGTSNQSNNQDDMADPETPKTVNINLVLTAIILSIIAAQCLLFLIFVQRGCITVRKSGAKDIEQGVCLQCSEAARRKDATTSRSSTRRRPQPPPPPPPRGSIAPLATPTQLYVIPRPALIPPMIIDGQGHFPPQQGEVSPNLRVDTRSVYKTNVASTGPEACSTEFQSRKGVAQERFPIAIKSPTLARRKESSSDAGESVEEHLNSEERPIVSQASISSSTRSIPIIINVQPAPPREEISLQDFNASTLVIPPKRSSTMPTTTDDDENLGIYRPRGQIYEQRAFAKSLTGIEKTE</sequence>
<feature type="compositionally biased region" description="Polar residues" evidence="1">
    <location>
        <begin position="1"/>
        <end position="14"/>
    </location>
</feature>
<feature type="compositionally biased region" description="Basic and acidic residues" evidence="1">
    <location>
        <begin position="203"/>
        <end position="213"/>
    </location>
</feature>
<keyword evidence="2" id="KW-1133">Transmembrane helix</keyword>
<feature type="region of interest" description="Disordered" evidence="1">
    <location>
        <begin position="77"/>
        <end position="107"/>
    </location>
</feature>
<feature type="region of interest" description="Disordered" evidence="1">
    <location>
        <begin position="1"/>
        <end position="20"/>
    </location>
</feature>
<dbReference type="HOGENOM" id="CLU_933905_0_0_1"/>
<evidence type="ECO:0000313" key="3">
    <source>
        <dbReference type="EMBL" id="EPS36133.1"/>
    </source>
</evidence>
<accession>S8BAH2</accession>
<reference evidence="3 4" key="1">
    <citation type="journal article" date="2013" name="PLoS Genet.">
        <title>Genomic mechanisms accounting for the adaptation to parasitism in nematode-trapping fungi.</title>
        <authorList>
            <person name="Meerupati T."/>
            <person name="Andersson K.M."/>
            <person name="Friman E."/>
            <person name="Kumar D."/>
            <person name="Tunlid A."/>
            <person name="Ahren D."/>
        </authorList>
    </citation>
    <scope>NUCLEOTIDE SEQUENCE [LARGE SCALE GENOMIC DNA]</scope>
    <source>
        <strain evidence="3 4">CBS 200.50</strain>
    </source>
</reference>
<comment type="caution">
    <text evidence="3">The sequence shown here is derived from an EMBL/GenBank/DDBJ whole genome shotgun (WGS) entry which is preliminary data.</text>
</comment>
<dbReference type="Proteomes" id="UP000015100">
    <property type="component" value="Unassembled WGS sequence"/>
</dbReference>
<dbReference type="AlphaFoldDB" id="S8BAH2"/>
<gene>
    <name evidence="3" type="ORF">H072_10372</name>
</gene>
<name>S8BAH2_DACHA</name>
<organism evidence="3 4">
    <name type="scientific">Dactylellina haptotyla (strain CBS 200.50)</name>
    <name type="common">Nematode-trapping fungus</name>
    <name type="synonym">Monacrosporium haptotylum</name>
    <dbReference type="NCBI Taxonomy" id="1284197"/>
    <lineage>
        <taxon>Eukaryota</taxon>
        <taxon>Fungi</taxon>
        <taxon>Dikarya</taxon>
        <taxon>Ascomycota</taxon>
        <taxon>Pezizomycotina</taxon>
        <taxon>Orbiliomycetes</taxon>
        <taxon>Orbiliales</taxon>
        <taxon>Orbiliaceae</taxon>
        <taxon>Dactylellina</taxon>
    </lineage>
</organism>
<evidence type="ECO:0000256" key="1">
    <source>
        <dbReference type="SAM" id="MobiDB-lite"/>
    </source>
</evidence>
<feature type="region of interest" description="Disordered" evidence="1">
    <location>
        <begin position="187"/>
        <end position="219"/>
    </location>
</feature>
<reference evidence="4" key="2">
    <citation type="submission" date="2013-04" db="EMBL/GenBank/DDBJ databases">
        <title>Genomic mechanisms accounting for the adaptation to parasitism in nematode-trapping fungi.</title>
        <authorList>
            <person name="Ahren D.G."/>
        </authorList>
    </citation>
    <scope>NUCLEOTIDE SEQUENCE [LARGE SCALE GENOMIC DNA]</scope>
    <source>
        <strain evidence="4">CBS 200.50</strain>
    </source>
</reference>
<proteinExistence type="predicted"/>
<keyword evidence="4" id="KW-1185">Reference proteome</keyword>
<protein>
    <submittedName>
        <fullName evidence="3">Uncharacterized protein</fullName>
    </submittedName>
</protein>
<feature type="transmembrane region" description="Helical" evidence="2">
    <location>
        <begin position="29"/>
        <end position="50"/>
    </location>
</feature>
<keyword evidence="2" id="KW-0812">Transmembrane</keyword>
<evidence type="ECO:0000313" key="4">
    <source>
        <dbReference type="Proteomes" id="UP000015100"/>
    </source>
</evidence>
<evidence type="ECO:0000256" key="2">
    <source>
        <dbReference type="SAM" id="Phobius"/>
    </source>
</evidence>
<feature type="region of interest" description="Disordered" evidence="1">
    <location>
        <begin position="254"/>
        <end position="277"/>
    </location>
</feature>